<reference evidence="2" key="1">
    <citation type="journal article" date="2020" name="Genome Biol.">
        <title>Gamete binning: chromosome-level and haplotype-resolved genome assembly enabled by high-throughput single-cell sequencing of gamete genomes.</title>
        <authorList>
            <person name="Campoy J.A."/>
            <person name="Sun H."/>
            <person name="Goel M."/>
            <person name="Jiao W.-B."/>
            <person name="Folz-Donahue K."/>
            <person name="Wang N."/>
            <person name="Rubio M."/>
            <person name="Liu C."/>
            <person name="Kukat C."/>
            <person name="Ruiz D."/>
            <person name="Huettel B."/>
            <person name="Schneeberger K."/>
        </authorList>
    </citation>
    <scope>NUCLEOTIDE SEQUENCE [LARGE SCALE GENOMIC DNA]</scope>
    <source>
        <strain evidence="2">cv. Rojo Pasion</strain>
    </source>
</reference>
<dbReference type="AlphaFoldDB" id="A0A6J5XIQ1"/>
<evidence type="ECO:0000313" key="1">
    <source>
        <dbReference type="EMBL" id="CAB4313559.1"/>
    </source>
</evidence>
<evidence type="ECO:0000313" key="2">
    <source>
        <dbReference type="Proteomes" id="UP000507245"/>
    </source>
</evidence>
<dbReference type="OrthoDB" id="1752324at2759"/>
<protein>
    <recommendedName>
        <fullName evidence="3">Aminotransferase-like plant mobile domain-containing protein</fullName>
    </recommendedName>
</protein>
<keyword evidence="2" id="KW-1185">Reference proteome</keyword>
<dbReference type="Proteomes" id="UP000507245">
    <property type="component" value="Unassembled WGS sequence"/>
</dbReference>
<accession>A0A6J5XIQ1</accession>
<gene>
    <name evidence="1" type="ORF">ORAREDHAP_LOCUS36747</name>
</gene>
<dbReference type="EMBL" id="CAEKKB010000006">
    <property type="protein sequence ID" value="CAB4313559.1"/>
    <property type="molecule type" value="Genomic_DNA"/>
</dbReference>
<sequence length="286" mass="33012">MARKEFANLEYRSDVLKFHRVMERIRANVRESHVELFRRTPFWGLFSSYHGGLIIEDAHRKSDIDIVSILKCFDKEDLDKMPTYAWAIAAKEYLQNSLLNMNSVESACGCVVSLLFWVCERTQLINPINGREKSFPNFVKWNLLELYARMKTRPLHALKSMEPNKDTSPKTPIEVNQSVEIKTTSGGKTVEPYKTSVNEFDNSKMFQLLPTQMMDCNQESSPKTPTKGNQTVEIGINKDGRQSRPTKLLWLSLILESPSNSKVDIYDMERILEELNAMLDAERPRN</sequence>
<evidence type="ECO:0008006" key="3">
    <source>
        <dbReference type="Google" id="ProtNLM"/>
    </source>
</evidence>
<organism evidence="1 2">
    <name type="scientific">Prunus armeniaca</name>
    <name type="common">Apricot</name>
    <name type="synonym">Armeniaca vulgaris</name>
    <dbReference type="NCBI Taxonomy" id="36596"/>
    <lineage>
        <taxon>Eukaryota</taxon>
        <taxon>Viridiplantae</taxon>
        <taxon>Streptophyta</taxon>
        <taxon>Embryophyta</taxon>
        <taxon>Tracheophyta</taxon>
        <taxon>Spermatophyta</taxon>
        <taxon>Magnoliopsida</taxon>
        <taxon>eudicotyledons</taxon>
        <taxon>Gunneridae</taxon>
        <taxon>Pentapetalae</taxon>
        <taxon>rosids</taxon>
        <taxon>fabids</taxon>
        <taxon>Rosales</taxon>
        <taxon>Rosaceae</taxon>
        <taxon>Amygdaloideae</taxon>
        <taxon>Amygdaleae</taxon>
        <taxon>Prunus</taxon>
    </lineage>
</organism>
<proteinExistence type="predicted"/>
<name>A0A6J5XIQ1_PRUAR</name>